<dbReference type="InterPro" id="IPR013538">
    <property type="entry name" value="ASHA1/2-like_C"/>
</dbReference>
<dbReference type="CDD" id="cd07814">
    <property type="entry name" value="SRPBCC_CalC_Aha1-like"/>
    <property type="match status" value="1"/>
</dbReference>
<dbReference type="InterPro" id="IPR023393">
    <property type="entry name" value="START-like_dom_sf"/>
</dbReference>
<keyword evidence="4" id="KW-1185">Reference proteome</keyword>
<accession>A0A5B8L681</accession>
<dbReference type="SUPFAM" id="SSF55961">
    <property type="entry name" value="Bet v1-like"/>
    <property type="match status" value="1"/>
</dbReference>
<dbReference type="EMBL" id="CP042301">
    <property type="protein sequence ID" value="QDZ03282.1"/>
    <property type="molecule type" value="Genomic_DNA"/>
</dbReference>
<evidence type="ECO:0000313" key="3">
    <source>
        <dbReference type="EMBL" id="QDZ03282.1"/>
    </source>
</evidence>
<dbReference type="AlphaFoldDB" id="A0A5B8L681"/>
<evidence type="ECO:0000259" key="2">
    <source>
        <dbReference type="Pfam" id="PF08327"/>
    </source>
</evidence>
<proteinExistence type="inferred from homology"/>
<evidence type="ECO:0000313" key="4">
    <source>
        <dbReference type="Proteomes" id="UP000321389"/>
    </source>
</evidence>
<reference evidence="3" key="1">
    <citation type="submission" date="2020-04" db="EMBL/GenBank/DDBJ databases">
        <title>Nitratireductor sp. nov. isolated from mangrove soil.</title>
        <authorList>
            <person name="Ye Y."/>
        </authorList>
    </citation>
    <scope>NUCLEOTIDE SEQUENCE</scope>
    <source>
        <strain evidence="3">SY7</strain>
    </source>
</reference>
<comment type="similarity">
    <text evidence="1">Belongs to the AHA1 family.</text>
</comment>
<name>A0A5B8L681_9HYPH</name>
<dbReference type="OrthoDB" id="9805228at2"/>
<dbReference type="KEGG" id="niy:FQ775_10405"/>
<feature type="domain" description="Activator of Hsp90 ATPase homologue 1/2-like C-terminal" evidence="2">
    <location>
        <begin position="12"/>
        <end position="140"/>
    </location>
</feature>
<organism evidence="3 4">
    <name type="scientific">Nitratireductor mangrovi</name>
    <dbReference type="NCBI Taxonomy" id="2599600"/>
    <lineage>
        <taxon>Bacteria</taxon>
        <taxon>Pseudomonadati</taxon>
        <taxon>Pseudomonadota</taxon>
        <taxon>Alphaproteobacteria</taxon>
        <taxon>Hyphomicrobiales</taxon>
        <taxon>Phyllobacteriaceae</taxon>
        <taxon>Nitratireductor</taxon>
    </lineage>
</organism>
<sequence length="151" mass="16947">MVSLTVRRRFAASAERVFDAFLDTAMARMWMFTTPDTAISRCEIDARVGGRFTMIDHRPDGDIEHVGEYLVIDRPRRLVFTFAVPSLSPDYDRVEVDITPDGNGCVLTLTNVMTPEVHAEWGDKVREGWTMMIGTLTNLLDAEQEAPAGKP</sequence>
<protein>
    <submittedName>
        <fullName evidence="3">SRPBCC domain-containing protein</fullName>
    </submittedName>
</protein>
<dbReference type="Gene3D" id="3.30.530.20">
    <property type="match status" value="1"/>
</dbReference>
<dbReference type="Pfam" id="PF08327">
    <property type="entry name" value="AHSA1"/>
    <property type="match status" value="1"/>
</dbReference>
<evidence type="ECO:0000256" key="1">
    <source>
        <dbReference type="ARBA" id="ARBA00006817"/>
    </source>
</evidence>
<gene>
    <name evidence="3" type="ORF">FQ775_10405</name>
</gene>
<dbReference type="Proteomes" id="UP000321389">
    <property type="component" value="Chromosome"/>
</dbReference>